<organism evidence="2 3">
    <name type="scientific">Nezara viridula</name>
    <name type="common">Southern green stink bug</name>
    <name type="synonym">Cimex viridulus</name>
    <dbReference type="NCBI Taxonomy" id="85310"/>
    <lineage>
        <taxon>Eukaryota</taxon>
        <taxon>Metazoa</taxon>
        <taxon>Ecdysozoa</taxon>
        <taxon>Arthropoda</taxon>
        <taxon>Hexapoda</taxon>
        <taxon>Insecta</taxon>
        <taxon>Pterygota</taxon>
        <taxon>Neoptera</taxon>
        <taxon>Paraneoptera</taxon>
        <taxon>Hemiptera</taxon>
        <taxon>Heteroptera</taxon>
        <taxon>Panheteroptera</taxon>
        <taxon>Pentatomomorpha</taxon>
        <taxon>Pentatomoidea</taxon>
        <taxon>Pentatomidae</taxon>
        <taxon>Pentatominae</taxon>
        <taxon>Nezara</taxon>
    </lineage>
</organism>
<evidence type="ECO:0000259" key="1">
    <source>
        <dbReference type="Pfam" id="PF10442"/>
    </source>
</evidence>
<feature type="domain" description="FIST C-domain" evidence="1">
    <location>
        <begin position="215"/>
        <end position="281"/>
    </location>
</feature>
<sequence>MLINLREWKEVANRIIMKNNKPVSYSKDLVSGWGTFHSKLHPKVVLHFSCSYGRKNLGSDFFPKLSELYDVKDISVFNIRNNYFIASEYAGGKLAIKPKLGKNAETALFLCDMPGVVINSFYFRGPLSSQETETLDRLSDTKCLILIAGGDVPCINLAHNVTSIFNKDGSLLMAGGIAQRAVRSHPLLPSCVTKYAVLGITFHGENLTAHLGLHQLSRNLQNFMEAFSKEVGPLPEGSVRIAFMFSCINRIKMLKDKETLIFSKCFPNVPVYGFWSYGEFAVIRKKPSEPSPSKKAKLTDWLHEECTSYLILTFKKDS</sequence>
<evidence type="ECO:0000313" key="3">
    <source>
        <dbReference type="Proteomes" id="UP001152798"/>
    </source>
</evidence>
<dbReference type="InterPro" id="IPR019494">
    <property type="entry name" value="FIST_C"/>
</dbReference>
<gene>
    <name evidence="2" type="ORF">NEZAVI_LOCUS2645</name>
</gene>
<protein>
    <recommendedName>
        <fullName evidence="1">FIST C-domain domain-containing protein</fullName>
    </recommendedName>
</protein>
<evidence type="ECO:0000313" key="2">
    <source>
        <dbReference type="EMBL" id="CAH1391664.1"/>
    </source>
</evidence>
<proteinExistence type="predicted"/>
<dbReference type="Proteomes" id="UP001152798">
    <property type="component" value="Chromosome 1"/>
</dbReference>
<reference evidence="2" key="1">
    <citation type="submission" date="2022-01" db="EMBL/GenBank/DDBJ databases">
        <authorList>
            <person name="King R."/>
        </authorList>
    </citation>
    <scope>NUCLEOTIDE SEQUENCE</scope>
</reference>
<dbReference type="EMBL" id="OV725077">
    <property type="protein sequence ID" value="CAH1391664.1"/>
    <property type="molecule type" value="Genomic_DNA"/>
</dbReference>
<name>A0A9P0GXQ6_NEZVI</name>
<keyword evidence="3" id="KW-1185">Reference proteome</keyword>
<accession>A0A9P0GXQ6</accession>
<dbReference type="OrthoDB" id="199913at2759"/>
<dbReference type="AlphaFoldDB" id="A0A9P0GXQ6"/>
<dbReference type="Pfam" id="PF10442">
    <property type="entry name" value="FIST_C"/>
    <property type="match status" value="1"/>
</dbReference>